<feature type="chain" id="PRO_5016274218" evidence="2">
    <location>
        <begin position="23"/>
        <end position="106"/>
    </location>
</feature>
<dbReference type="OrthoDB" id="7582966at2"/>
<feature type="signal peptide" evidence="2">
    <location>
        <begin position="1"/>
        <end position="22"/>
    </location>
</feature>
<dbReference type="KEGG" id="phb:HYN04_05815"/>
<evidence type="ECO:0000256" key="1">
    <source>
        <dbReference type="SAM" id="MobiDB-lite"/>
    </source>
</evidence>
<feature type="region of interest" description="Disordered" evidence="1">
    <location>
        <begin position="74"/>
        <end position="106"/>
    </location>
</feature>
<gene>
    <name evidence="3" type="ORF">HYN04_05815</name>
</gene>
<keyword evidence="2" id="KW-0732">Signal</keyword>
<dbReference type="AlphaFoldDB" id="A0A2Z3HPZ4"/>
<proteinExistence type="predicted"/>
<sequence length="106" mass="10620">MKSAIIVLGVGLILASGSSALGQPAPAAAPAAATADATAATDDPVICKASKQTGTRLRTQKVCLKRSEWAAKSKSRTKRNELDYGDGCGGAGGCIEQHPRPSGGGL</sequence>
<protein>
    <submittedName>
        <fullName evidence="3">Uncharacterized protein</fullName>
    </submittedName>
</protein>
<name>A0A2Z3HPZ4_9CAUL</name>
<evidence type="ECO:0000313" key="3">
    <source>
        <dbReference type="EMBL" id="AWM77322.1"/>
    </source>
</evidence>
<dbReference type="Proteomes" id="UP000247763">
    <property type="component" value="Chromosome"/>
</dbReference>
<reference evidence="4" key="1">
    <citation type="submission" date="2018-05" db="EMBL/GenBank/DDBJ databases">
        <title>Genome sequencing of Phenylobacterium sp. HYN0004.</title>
        <authorList>
            <person name="Yi H."/>
            <person name="Baek C."/>
        </authorList>
    </citation>
    <scope>NUCLEOTIDE SEQUENCE [LARGE SCALE GENOMIC DNA]</scope>
    <source>
        <strain evidence="4">HYN0004</strain>
    </source>
</reference>
<organism evidence="3 4">
    <name type="scientific">Phenylobacterium parvum</name>
    <dbReference type="NCBI Taxonomy" id="2201350"/>
    <lineage>
        <taxon>Bacteria</taxon>
        <taxon>Pseudomonadati</taxon>
        <taxon>Pseudomonadota</taxon>
        <taxon>Alphaproteobacteria</taxon>
        <taxon>Caulobacterales</taxon>
        <taxon>Caulobacteraceae</taxon>
        <taxon>Phenylobacterium</taxon>
    </lineage>
</organism>
<evidence type="ECO:0000256" key="2">
    <source>
        <dbReference type="SAM" id="SignalP"/>
    </source>
</evidence>
<keyword evidence="4" id="KW-1185">Reference proteome</keyword>
<evidence type="ECO:0000313" key="4">
    <source>
        <dbReference type="Proteomes" id="UP000247763"/>
    </source>
</evidence>
<dbReference type="EMBL" id="CP029479">
    <property type="protein sequence ID" value="AWM77322.1"/>
    <property type="molecule type" value="Genomic_DNA"/>
</dbReference>
<accession>A0A2Z3HPZ4</accession>